<dbReference type="CDD" id="cd19051">
    <property type="entry name" value="LGIC_TM_cation"/>
    <property type="match status" value="1"/>
</dbReference>
<evidence type="ECO:0000256" key="10">
    <source>
        <dbReference type="ARBA" id="ARBA00023157"/>
    </source>
</evidence>
<keyword evidence="4 17" id="KW-0812">Transmembrane</keyword>
<keyword evidence="15 17" id="KW-0407">Ion channel</keyword>
<dbReference type="Pfam" id="PF02931">
    <property type="entry name" value="Neur_chan_LBD"/>
    <property type="match status" value="1"/>
</dbReference>
<evidence type="ECO:0000256" key="5">
    <source>
        <dbReference type="ARBA" id="ARBA00022729"/>
    </source>
</evidence>
<dbReference type="CDD" id="cd18997">
    <property type="entry name" value="LGIC_ECD_nAChR"/>
    <property type="match status" value="1"/>
</dbReference>
<keyword evidence="11" id="KW-0675">Receptor</keyword>
<reference evidence="19" key="2">
    <citation type="submission" date="2022-06" db="UniProtKB">
        <authorList>
            <consortium name="EnsemblMetazoa"/>
        </authorList>
    </citation>
    <scope>IDENTIFICATION</scope>
    <source>
        <strain evidence="19">DF5081</strain>
    </source>
</reference>
<sequence length="523" mass="60981">MVRKLKHALHCGDAQNLSLLCVSILMKMKPIFVEIFKNSGNLYEELLADYEPLERPVENSSEAVLVKMGLVLQQIVDVDEKNQVVDVNAWLKFSWLDYSLKWKPEEYGGVSDLRFRKAQLWTPDVLMYNSADPQFDSRYASNLLVYPNGLVNWMPPGLYRLSCKIQVVWFPFDVQECFLKFGSWTFDGTKLNLEIDENGFDISNYMQNGEWTLEETTVKRNIQYYECCPEPYYDLVFTFVIRRRALFYAFNLILPCILITMLTLVGFTFPPDAGEKMSLRECSSGLKRRDETQTTDSVASSRLASLCNDTRRRRETASPRLALPRDVTIRDADETERRHATQLRRVFRLVMLEWIPWLLLMHRPGFIAKKGSFRKEDESDDEFEERQTRLDQQKIATLISQITVESNKPTPTFPHRVTIVDELLTEDDLEDEEEEADIQVSVDQKLWHPPPVVPPEQPAHLWWNASNRMGNRVPLPVPVEQIAQLLVLQQVHSHLSEINKHIRDKEKSKKIEDDWKFSAMFPI</sequence>
<keyword evidence="13" id="KW-0628">Postsynaptic cell membrane</keyword>
<dbReference type="FunFam" id="2.70.170.10:FF:000016">
    <property type="entry name" value="Nicotinic acetylcholine receptor subunit"/>
    <property type="match status" value="1"/>
</dbReference>
<dbReference type="GO" id="GO:0022848">
    <property type="term" value="F:acetylcholine-gated monoatomic cation-selective channel activity"/>
    <property type="evidence" value="ECO:0007669"/>
    <property type="project" value="InterPro"/>
</dbReference>
<dbReference type="InterPro" id="IPR018000">
    <property type="entry name" value="Neurotransmitter_ion_chnl_CS"/>
</dbReference>
<evidence type="ECO:0000256" key="12">
    <source>
        <dbReference type="ARBA" id="ARBA00023180"/>
    </source>
</evidence>
<evidence type="ECO:0000256" key="2">
    <source>
        <dbReference type="ARBA" id="ARBA00022448"/>
    </source>
</evidence>
<accession>A0A8R1I3H1</accession>
<keyword evidence="3" id="KW-1003">Cell membrane</keyword>
<proteinExistence type="inferred from homology"/>
<evidence type="ECO:0000256" key="7">
    <source>
        <dbReference type="ARBA" id="ARBA00023018"/>
    </source>
</evidence>
<dbReference type="InterPro" id="IPR036719">
    <property type="entry name" value="Neuro-gated_channel_TM_sf"/>
</dbReference>
<organism evidence="19 20">
    <name type="scientific">Caenorhabditis japonica</name>
    <dbReference type="NCBI Taxonomy" id="281687"/>
    <lineage>
        <taxon>Eukaryota</taxon>
        <taxon>Metazoa</taxon>
        <taxon>Ecdysozoa</taxon>
        <taxon>Nematoda</taxon>
        <taxon>Chromadorea</taxon>
        <taxon>Rhabditida</taxon>
        <taxon>Rhabditina</taxon>
        <taxon>Rhabditomorpha</taxon>
        <taxon>Rhabditoidea</taxon>
        <taxon>Rhabditidae</taxon>
        <taxon>Peloderinae</taxon>
        <taxon>Caenorhabditis</taxon>
    </lineage>
</organism>
<dbReference type="SUPFAM" id="SSF90112">
    <property type="entry name" value="Neurotransmitter-gated ion-channel transmembrane pore"/>
    <property type="match status" value="2"/>
</dbReference>
<name>A0A8R1I3H1_CAEJA</name>
<evidence type="ECO:0000256" key="14">
    <source>
        <dbReference type="ARBA" id="ARBA00023286"/>
    </source>
</evidence>
<dbReference type="PRINTS" id="PR00254">
    <property type="entry name" value="NICOTINICR"/>
</dbReference>
<evidence type="ECO:0000256" key="3">
    <source>
        <dbReference type="ARBA" id="ARBA00022475"/>
    </source>
</evidence>
<evidence type="ECO:0000256" key="4">
    <source>
        <dbReference type="ARBA" id="ARBA00022692"/>
    </source>
</evidence>
<dbReference type="PANTHER" id="PTHR18945">
    <property type="entry name" value="NEUROTRANSMITTER GATED ION CHANNEL"/>
    <property type="match status" value="1"/>
</dbReference>
<evidence type="ECO:0000256" key="8">
    <source>
        <dbReference type="ARBA" id="ARBA00023065"/>
    </source>
</evidence>
<keyword evidence="9 17" id="KW-0472">Membrane</keyword>
<dbReference type="Gene3D" id="1.20.58.390">
    <property type="entry name" value="Neurotransmitter-gated ion-channel transmembrane domain"/>
    <property type="match status" value="1"/>
</dbReference>
<comment type="similarity">
    <text evidence="1">Belongs to the ligand-gated ion channel (TC 1.A.9) family. Acetylcholine receptor (TC 1.A.9.1) subfamily.</text>
</comment>
<feature type="domain" description="Neurotransmitter-gated ion-channel ligand-binding" evidence="18">
    <location>
        <begin position="41"/>
        <end position="244"/>
    </location>
</feature>
<evidence type="ECO:0000256" key="9">
    <source>
        <dbReference type="ARBA" id="ARBA00023136"/>
    </source>
</evidence>
<dbReference type="InterPro" id="IPR036734">
    <property type="entry name" value="Neur_chan_lig-bd_sf"/>
</dbReference>
<keyword evidence="20" id="KW-1185">Reference proteome</keyword>
<keyword evidence="6 17" id="KW-1133">Transmembrane helix</keyword>
<keyword evidence="5" id="KW-0732">Signal</keyword>
<dbReference type="Proteomes" id="UP000005237">
    <property type="component" value="Unassembled WGS sequence"/>
</dbReference>
<reference evidence="20" key="1">
    <citation type="submission" date="2010-08" db="EMBL/GenBank/DDBJ databases">
        <authorList>
            <consortium name="Caenorhabditis japonica Sequencing Consortium"/>
            <person name="Wilson R.K."/>
        </authorList>
    </citation>
    <scope>NUCLEOTIDE SEQUENCE [LARGE SCALE GENOMIC DNA]</scope>
    <source>
        <strain evidence="20">DF5081</strain>
    </source>
</reference>
<dbReference type="InterPro" id="IPR002394">
    <property type="entry name" value="Nicotinic_acetylcholine_rcpt"/>
</dbReference>
<dbReference type="Gene3D" id="2.70.170.10">
    <property type="entry name" value="Neurotransmitter-gated ion-channel ligand-binding domain"/>
    <property type="match status" value="1"/>
</dbReference>
<evidence type="ECO:0000313" key="19">
    <source>
        <dbReference type="EnsemblMetazoa" id="CJA14567a.1"/>
    </source>
</evidence>
<dbReference type="EnsemblMetazoa" id="CJA14567a.1">
    <property type="protein sequence ID" value="CJA14567a.1"/>
    <property type="gene ID" value="WBGene00133771"/>
</dbReference>
<dbReference type="GO" id="GO:0004888">
    <property type="term" value="F:transmembrane signaling receptor activity"/>
    <property type="evidence" value="ECO:0007669"/>
    <property type="project" value="InterPro"/>
</dbReference>
<keyword evidence="7" id="KW-0770">Synapse</keyword>
<dbReference type="FunFam" id="1.20.58.390:FF:000144">
    <property type="entry name" value="Protein CBR-ACR-25"/>
    <property type="match status" value="1"/>
</dbReference>
<evidence type="ECO:0000256" key="16">
    <source>
        <dbReference type="ARBA" id="ARBA00034104"/>
    </source>
</evidence>
<protein>
    <submittedName>
        <fullName evidence="19">Neur_chan_LBD domain-containing protein</fullName>
    </submittedName>
</protein>
<comment type="subcellular location">
    <subcellularLocation>
        <location evidence="16">Postsynaptic cell membrane</location>
        <topology evidence="16">Multi-pass membrane protein</topology>
    </subcellularLocation>
</comment>
<dbReference type="GO" id="GO:0045211">
    <property type="term" value="C:postsynaptic membrane"/>
    <property type="evidence" value="ECO:0007669"/>
    <property type="project" value="UniProtKB-SubCell"/>
</dbReference>
<evidence type="ECO:0000256" key="1">
    <source>
        <dbReference type="ARBA" id="ARBA00009237"/>
    </source>
</evidence>
<feature type="transmembrane region" description="Helical" evidence="17">
    <location>
        <begin position="245"/>
        <end position="269"/>
    </location>
</feature>
<keyword evidence="10" id="KW-1015">Disulfide bond</keyword>
<keyword evidence="12" id="KW-0325">Glycoprotein</keyword>
<evidence type="ECO:0000256" key="6">
    <source>
        <dbReference type="ARBA" id="ARBA00022989"/>
    </source>
</evidence>
<comment type="caution">
    <text evidence="17">Lacks conserved residue(s) required for the propagation of feature annotation.</text>
</comment>
<evidence type="ECO:0000259" key="18">
    <source>
        <dbReference type="Pfam" id="PF02931"/>
    </source>
</evidence>
<dbReference type="PRINTS" id="PR00252">
    <property type="entry name" value="NRIONCHANNEL"/>
</dbReference>
<dbReference type="InterPro" id="IPR006202">
    <property type="entry name" value="Neur_chan_lig-bd"/>
</dbReference>
<evidence type="ECO:0000313" key="20">
    <source>
        <dbReference type="Proteomes" id="UP000005237"/>
    </source>
</evidence>
<evidence type="ECO:0000256" key="15">
    <source>
        <dbReference type="ARBA" id="ARBA00023303"/>
    </source>
</evidence>
<evidence type="ECO:0000256" key="11">
    <source>
        <dbReference type="ARBA" id="ARBA00023170"/>
    </source>
</evidence>
<evidence type="ECO:0000256" key="17">
    <source>
        <dbReference type="RuleBase" id="RU000687"/>
    </source>
</evidence>
<dbReference type="AlphaFoldDB" id="A0A8R1I3H1"/>
<dbReference type="SUPFAM" id="SSF63712">
    <property type="entry name" value="Nicotinic receptor ligand binding domain-like"/>
    <property type="match status" value="1"/>
</dbReference>
<dbReference type="PROSITE" id="PS00236">
    <property type="entry name" value="NEUROTR_ION_CHANNEL"/>
    <property type="match status" value="1"/>
</dbReference>
<dbReference type="InterPro" id="IPR006201">
    <property type="entry name" value="Neur_channel"/>
</dbReference>
<keyword evidence="14" id="KW-1071">Ligand-gated ion channel</keyword>
<keyword evidence="2 17" id="KW-0813">Transport</keyword>
<keyword evidence="8 17" id="KW-0406">Ion transport</keyword>
<dbReference type="InterPro" id="IPR038050">
    <property type="entry name" value="Neuro_actylchol_rec"/>
</dbReference>
<evidence type="ECO:0000256" key="13">
    <source>
        <dbReference type="ARBA" id="ARBA00023257"/>
    </source>
</evidence>